<protein>
    <submittedName>
        <fullName evidence="1">DNA polymerase III delta prime subunit</fullName>
        <ecNumber evidence="1">2.7.7.7</ecNumber>
    </submittedName>
</protein>
<dbReference type="Gene3D" id="3.40.50.300">
    <property type="entry name" value="P-loop containing nucleotide triphosphate hydrolases"/>
    <property type="match status" value="1"/>
</dbReference>
<dbReference type="InterPro" id="IPR027417">
    <property type="entry name" value="P-loop_NTPase"/>
</dbReference>
<dbReference type="Pfam" id="PF13177">
    <property type="entry name" value="DNA_pol3_delta2"/>
    <property type="match status" value="1"/>
</dbReference>
<dbReference type="PANTHER" id="PTHR11669">
    <property type="entry name" value="REPLICATION FACTOR C / DNA POLYMERASE III GAMMA-TAU SUBUNIT"/>
    <property type="match status" value="1"/>
</dbReference>
<sequence>MSGTEPVAGAPLPGTSDQAHARLVLTTAVGPDAQPSHAYLLHGPAGTGKRTAAASLAAELLAEGAPDRGDAHRRALVGAHPDLTWVRPTGAHVMRVGDVDEPVVAAASRTPFESRRRVFVLERVETMNDEVANRLLKTLEEPAPFVHLILLTESLGQVLETVVSRCQLVRFDPLPPERIAAALEAEGVPGPRAAACGRLALGDGSRARFLASEEGEALRAEVEGWVLGVIEGARPGGQSAEPWRGLLERAEARRAEAEQAVNAVAARRLESEPKGRDHRAIERDFEEAAKRDGRRARTEVLDLGLTLAALLLRDLGCLAAGAEGAVLAVDRLERLASAAGETDERVFRAAVEHCEETRASLELNVTEELALGALGFRLERLIGITE</sequence>
<evidence type="ECO:0000313" key="1">
    <source>
        <dbReference type="EMBL" id="CAA9489793.1"/>
    </source>
</evidence>
<dbReference type="InterPro" id="IPR050238">
    <property type="entry name" value="DNA_Rep/Repair_Clamp_Loader"/>
</dbReference>
<name>A0A6J4S549_9ACTN</name>
<dbReference type="GO" id="GO:0006261">
    <property type="term" value="P:DNA-templated DNA replication"/>
    <property type="evidence" value="ECO:0007669"/>
    <property type="project" value="TreeGrafter"/>
</dbReference>
<proteinExistence type="predicted"/>
<accession>A0A6J4S549</accession>
<dbReference type="AlphaFoldDB" id="A0A6J4S549"/>
<dbReference type="EMBL" id="CADCVV010000053">
    <property type="protein sequence ID" value="CAA9489793.1"/>
    <property type="molecule type" value="Genomic_DNA"/>
</dbReference>
<reference evidence="1" key="1">
    <citation type="submission" date="2020-02" db="EMBL/GenBank/DDBJ databases">
        <authorList>
            <person name="Meier V. D."/>
        </authorList>
    </citation>
    <scope>NUCLEOTIDE SEQUENCE</scope>
    <source>
        <strain evidence="1">AVDCRST_MAG17</strain>
    </source>
</reference>
<dbReference type="EC" id="2.7.7.7" evidence="1"/>
<organism evidence="1">
    <name type="scientific">uncultured Solirubrobacterales bacterium</name>
    <dbReference type="NCBI Taxonomy" id="768556"/>
    <lineage>
        <taxon>Bacteria</taxon>
        <taxon>Bacillati</taxon>
        <taxon>Actinomycetota</taxon>
        <taxon>Thermoleophilia</taxon>
        <taxon>Solirubrobacterales</taxon>
        <taxon>environmental samples</taxon>
    </lineage>
</organism>
<keyword evidence="1" id="KW-0808">Transferase</keyword>
<gene>
    <name evidence="1" type="ORF">AVDCRST_MAG17-709</name>
</gene>
<dbReference type="SUPFAM" id="SSF52540">
    <property type="entry name" value="P-loop containing nucleoside triphosphate hydrolases"/>
    <property type="match status" value="1"/>
</dbReference>
<dbReference type="PANTHER" id="PTHR11669:SF8">
    <property type="entry name" value="DNA POLYMERASE III SUBUNIT DELTA"/>
    <property type="match status" value="1"/>
</dbReference>
<dbReference type="GO" id="GO:0003887">
    <property type="term" value="F:DNA-directed DNA polymerase activity"/>
    <property type="evidence" value="ECO:0007669"/>
    <property type="project" value="UniProtKB-EC"/>
</dbReference>
<keyword evidence="1" id="KW-0548">Nucleotidyltransferase</keyword>